<dbReference type="Pfam" id="PF00082">
    <property type="entry name" value="Peptidase_S8"/>
    <property type="match status" value="1"/>
</dbReference>
<evidence type="ECO:0000256" key="7">
    <source>
        <dbReference type="SAM" id="SignalP"/>
    </source>
</evidence>
<dbReference type="InterPro" id="IPR015500">
    <property type="entry name" value="Peptidase_S8_subtilisin-rel"/>
</dbReference>
<dbReference type="CDD" id="cd00146">
    <property type="entry name" value="PKD"/>
    <property type="match status" value="2"/>
</dbReference>
<dbReference type="InterPro" id="IPR050131">
    <property type="entry name" value="Peptidase_S8_subtilisin-like"/>
</dbReference>
<dbReference type="SUPFAM" id="SSF52743">
    <property type="entry name" value="Subtilisin-like"/>
    <property type="match status" value="1"/>
</dbReference>
<evidence type="ECO:0000313" key="11">
    <source>
        <dbReference type="Proteomes" id="UP000464318"/>
    </source>
</evidence>
<evidence type="ECO:0000313" key="10">
    <source>
        <dbReference type="EMBL" id="QHN65200.1"/>
    </source>
</evidence>
<dbReference type="Proteomes" id="UP000464318">
    <property type="component" value="Chromosome"/>
</dbReference>
<dbReference type="KEGG" id="bcad:DBX24_04180"/>
<dbReference type="GO" id="GO:0004252">
    <property type="term" value="F:serine-type endopeptidase activity"/>
    <property type="evidence" value="ECO:0007669"/>
    <property type="project" value="UniProtKB-UniRule"/>
</dbReference>
<dbReference type="InterPro" id="IPR035986">
    <property type="entry name" value="PKD_dom_sf"/>
</dbReference>
<dbReference type="RefSeq" id="WP_160224059.1">
    <property type="nucleotide sequence ID" value="NZ_CP029149.1"/>
</dbReference>
<comment type="similarity">
    <text evidence="1 6">Belongs to the peptidase S8 family.</text>
</comment>
<evidence type="ECO:0000313" key="9">
    <source>
        <dbReference type="EMBL" id="QHN65150.1"/>
    </source>
</evidence>
<sequence length="1457" mass="158981">MRKSTLEFGSFTRKLPVALCYLFATAVFAQNAQEVKVLQSKTNLKGLNLLGKQFRKGTLSRAQLESRAKEMNIPFTTEFGGKFYQLQGFNAKGFPLYYVTSNAGAAEGTGVSRLQTSPGLELQGEGIVLREWDGGAVRLTHQEFGGRAKMGDTSTRLNSHSTHVAGTMVASGVDKKAKGMAPKAELIAYDWNDDEDEMTTAATNGALLSNHSYGYLGGFEYGNWSGATGWHWLGTDDDTEYVGYGHYGETDAQWDLISKNAPYYLAVKAAGNPRGDGPEPGGAHYVRKLENGKLVWAKSTKVRQKNGGANGFDCINHGATGKNGLIIGAAHKIPGGYKQPSDVKAASFSAFGPTDDGRIKPDLAGIGVGVYSTTSTGDSQYTSLSGTSMASPNVTGSLALLQEHHNKLYSSFMKSATLKALAIHTANEAGEHPGPDYQFGWGLLNTFKAAEVLSTKNKYSKVEEVTLNNNGTYTLKLTATGSAPLVVTIVWDDAVVEKLPDATLNNRESVLVNDLDLRVSDGATTFFPWKLDVNNPANAATKGDNTKDNVEQVVIENPVAGKEYTITVSHKGDLKKNDDQGKLVPAASQDFSLIATGINNGVSKDLALKSVSLPPAKEYTNQTPVTVEVENLGSASATGAKLKYKLVNVDNGNAVEHTGEVALEEVAQGKTLSKSFNVDLSKSFVNYNVEVEVVFVGDEVTMNNTASVSAYGVVASVENPGESHFFGFEEDFEKSGWVSKDVDGNGRTWMKYTDADLANTGKSFAVNFPNRAKGTDDWLFSNPIKVKAGKLYMLELYAGRFQNDEENLEFFYGDSPEVSAMTNKLGDKLTLAPSYNKVNREFTPTKDGVIYLGFHNKMDADKASYAVAVDDVLVRFAEGKPSADFTVAKPRVNSYETVQLNNNTTTASTQPATYEWSFSPNTVEYKDGTTSTSKDPKVRFTEEKQYSVTLKATNSSGNDVKEKKDFITVKNTPSQAKFITSGNSIFETETVAFTNKSTGDPLPTSFEWTVTPSDNTEFVSGTTSTSNNPVVKFNKSGDYKVSLKATSPQNETTAEVDIKVAGVHNSVKDLSATQENNKVNLKWVRPNMNPSYTEGFESGKIPTEMTVYDNNADKMSWMISAFNKASGNYGLLNYGWYFRSMDVDDWIVTPKIKGGAEVLKYFVKHDYVERYDVYVVKAPASGKAPTIDEIKATGEIVYKFDGTEKTKGTFVEREVDIKEHSKDDFFVVFHHRTTKDDDALLLALDDIQIGYKDNVSSDKTVAAKPSDEASVDLKQVVREGTKILKSGDFEDPYKAEAREQVPVEFGATDLPKLEKYEIVRNNVKLTDINDYNTLKHTDNLTQTGTYTYDVYAVYSDGKKSDKASVTIVVDNLSASEVVKGGLKIYPNPSNGRFTIELGSGTSSVQAQVYDLSGKLLFKKDYSGSRADLDLTHYPKGAYLLHLTNSKGEKQTAKLIVQ</sequence>
<dbReference type="OrthoDB" id="9792152at2"/>
<dbReference type="InterPro" id="IPR000209">
    <property type="entry name" value="Peptidase_S8/S53_dom"/>
</dbReference>
<dbReference type="Pfam" id="PF18911">
    <property type="entry name" value="PKD_4"/>
    <property type="match status" value="1"/>
</dbReference>
<dbReference type="InterPro" id="IPR023828">
    <property type="entry name" value="Peptidase_S8_Ser-AS"/>
</dbReference>
<feature type="domain" description="PKD" evidence="8">
    <location>
        <begin position="974"/>
        <end position="1060"/>
    </location>
</feature>
<feature type="active site" description="Charge relay system" evidence="6">
    <location>
        <position position="160"/>
    </location>
</feature>
<dbReference type="SMART" id="SM00089">
    <property type="entry name" value="PKD"/>
    <property type="match status" value="2"/>
</dbReference>
<dbReference type="Gene3D" id="2.60.120.380">
    <property type="match status" value="1"/>
</dbReference>
<dbReference type="PROSITE" id="PS50093">
    <property type="entry name" value="PKD"/>
    <property type="match status" value="2"/>
</dbReference>
<gene>
    <name evidence="9" type="ORF">DBX24_04180</name>
    <name evidence="10" type="ORF">DBX24_04465</name>
</gene>
<dbReference type="EMBL" id="CP029149">
    <property type="protein sequence ID" value="QHN65150.1"/>
    <property type="molecule type" value="Genomic_DNA"/>
</dbReference>
<name>A0A6P1QWN1_9FLAO</name>
<evidence type="ECO:0000256" key="1">
    <source>
        <dbReference type="ARBA" id="ARBA00011073"/>
    </source>
</evidence>
<feature type="active site" description="Charge relay system" evidence="6">
    <location>
        <position position="388"/>
    </location>
</feature>
<evidence type="ECO:0000256" key="3">
    <source>
        <dbReference type="ARBA" id="ARBA00022729"/>
    </source>
</evidence>
<dbReference type="NCBIfam" id="TIGR04183">
    <property type="entry name" value="Por_Secre_tail"/>
    <property type="match status" value="1"/>
</dbReference>
<dbReference type="PRINTS" id="PR00723">
    <property type="entry name" value="SUBTILISIN"/>
</dbReference>
<dbReference type="InterPro" id="IPR034058">
    <property type="entry name" value="TagA/B/C/D_pept_dom"/>
</dbReference>
<dbReference type="PROSITE" id="PS51892">
    <property type="entry name" value="SUBTILASE"/>
    <property type="match status" value="1"/>
</dbReference>
<reference evidence="9 11" key="1">
    <citation type="submission" date="2018-04" db="EMBL/GenBank/DDBJ databases">
        <title>Characteristic and Complete Genome Sequencing of A Novel Member of Infective Endocarditis Causative Bacteria: Bergeyella cardium QL-PH.</title>
        <authorList>
            <person name="Pan H."/>
            <person name="Sun E."/>
            <person name="Zhang Y."/>
        </authorList>
    </citation>
    <scope>NUCLEOTIDE SEQUENCE [LARGE SCALE GENOMIC DNA]</scope>
    <source>
        <strain evidence="9 11">HPQL</strain>
    </source>
</reference>
<dbReference type="Pfam" id="PF07675">
    <property type="entry name" value="Cleaved_Adhesin"/>
    <property type="match status" value="2"/>
</dbReference>
<dbReference type="InterPro" id="IPR011628">
    <property type="entry name" value="Cleaved_adhesin"/>
</dbReference>
<dbReference type="Pfam" id="PF18962">
    <property type="entry name" value="Por_Secre_tail"/>
    <property type="match status" value="1"/>
</dbReference>
<dbReference type="InterPro" id="IPR013783">
    <property type="entry name" value="Ig-like_fold"/>
</dbReference>
<dbReference type="InterPro" id="IPR036852">
    <property type="entry name" value="Peptidase_S8/S53_dom_sf"/>
</dbReference>
<dbReference type="InterPro" id="IPR000601">
    <property type="entry name" value="PKD_dom"/>
</dbReference>
<dbReference type="PANTHER" id="PTHR43806:SF11">
    <property type="entry name" value="CEREVISIN-RELATED"/>
    <property type="match status" value="1"/>
</dbReference>
<dbReference type="KEGG" id="bcad:DBX24_04465"/>
<protein>
    <submittedName>
        <fullName evidence="9">S8 family serine peptidase</fullName>
    </submittedName>
</protein>
<feature type="domain" description="PKD" evidence="8">
    <location>
        <begin position="904"/>
        <end position="960"/>
    </location>
</feature>
<keyword evidence="5 6" id="KW-0720">Serine protease</keyword>
<proteinExistence type="inferred from homology"/>
<dbReference type="Gene3D" id="2.60.120.200">
    <property type="match status" value="2"/>
</dbReference>
<feature type="active site" description="Charge relay system" evidence="6">
    <location>
        <position position="133"/>
    </location>
</feature>
<feature type="chain" id="PRO_5041616975" evidence="7">
    <location>
        <begin position="30"/>
        <end position="1457"/>
    </location>
</feature>
<dbReference type="PROSITE" id="PS00138">
    <property type="entry name" value="SUBTILASE_SER"/>
    <property type="match status" value="1"/>
</dbReference>
<evidence type="ECO:0000256" key="2">
    <source>
        <dbReference type="ARBA" id="ARBA00022670"/>
    </source>
</evidence>
<keyword evidence="4 6" id="KW-0378">Hydrolase</keyword>
<evidence type="ECO:0000256" key="6">
    <source>
        <dbReference type="PROSITE-ProRule" id="PRU01240"/>
    </source>
</evidence>
<organism evidence="9 11">
    <name type="scientific">Bergeyella cardium</name>
    <dbReference type="NCBI Taxonomy" id="1585976"/>
    <lineage>
        <taxon>Bacteria</taxon>
        <taxon>Pseudomonadati</taxon>
        <taxon>Bacteroidota</taxon>
        <taxon>Flavobacteriia</taxon>
        <taxon>Flavobacteriales</taxon>
        <taxon>Weeksellaceae</taxon>
        <taxon>Bergeyella</taxon>
    </lineage>
</organism>
<dbReference type="InterPro" id="IPR022409">
    <property type="entry name" value="PKD/Chitinase_dom"/>
</dbReference>
<dbReference type="SUPFAM" id="SSF49299">
    <property type="entry name" value="PKD domain"/>
    <property type="match status" value="2"/>
</dbReference>
<dbReference type="GO" id="GO:0006508">
    <property type="term" value="P:proteolysis"/>
    <property type="evidence" value="ECO:0007669"/>
    <property type="project" value="UniProtKB-KW"/>
</dbReference>
<dbReference type="EMBL" id="CP029149">
    <property type="protein sequence ID" value="QHN65200.1"/>
    <property type="molecule type" value="Genomic_DNA"/>
</dbReference>
<dbReference type="Gene3D" id="2.60.40.10">
    <property type="entry name" value="Immunoglobulins"/>
    <property type="match status" value="2"/>
</dbReference>
<evidence type="ECO:0000256" key="4">
    <source>
        <dbReference type="ARBA" id="ARBA00022801"/>
    </source>
</evidence>
<accession>A0A6P1QWN1</accession>
<dbReference type="InterPro" id="IPR026444">
    <property type="entry name" value="Secre_tail"/>
</dbReference>
<dbReference type="Gene3D" id="3.40.50.200">
    <property type="entry name" value="Peptidase S8/S53 domain"/>
    <property type="match status" value="1"/>
</dbReference>
<evidence type="ECO:0000256" key="5">
    <source>
        <dbReference type="ARBA" id="ARBA00022825"/>
    </source>
</evidence>
<dbReference type="SUPFAM" id="SSF49785">
    <property type="entry name" value="Galactose-binding domain-like"/>
    <property type="match status" value="1"/>
</dbReference>
<dbReference type="PANTHER" id="PTHR43806">
    <property type="entry name" value="PEPTIDASE S8"/>
    <property type="match status" value="1"/>
</dbReference>
<dbReference type="InterPro" id="IPR008979">
    <property type="entry name" value="Galactose-bd-like_sf"/>
</dbReference>
<evidence type="ECO:0000259" key="8">
    <source>
        <dbReference type="PROSITE" id="PS50093"/>
    </source>
</evidence>
<keyword evidence="11" id="KW-1185">Reference proteome</keyword>
<dbReference type="CDD" id="cd04842">
    <property type="entry name" value="Peptidases_S8_Kp43_protease"/>
    <property type="match status" value="1"/>
</dbReference>
<keyword evidence="2 6" id="KW-0645">Protease</keyword>
<feature type="signal peptide" evidence="7">
    <location>
        <begin position="1"/>
        <end position="29"/>
    </location>
</feature>
<keyword evidence="3 7" id="KW-0732">Signal</keyword>